<evidence type="ECO:0000256" key="1">
    <source>
        <dbReference type="ARBA" id="ARBA00004123"/>
    </source>
</evidence>
<evidence type="ECO:0000256" key="4">
    <source>
        <dbReference type="ARBA" id="ARBA00022833"/>
    </source>
</evidence>
<comment type="subcellular location">
    <subcellularLocation>
        <location evidence="1">Nucleus</location>
    </subcellularLocation>
</comment>
<name>A0A8T0GHS4_CERPU</name>
<dbReference type="AlphaFoldDB" id="A0A8T0GHS4"/>
<evidence type="ECO:0000256" key="2">
    <source>
        <dbReference type="ARBA" id="ARBA00022723"/>
    </source>
</evidence>
<protein>
    <recommendedName>
        <fullName evidence="10">B box-type domain-containing protein</fullName>
    </recommendedName>
</protein>
<keyword evidence="6" id="KW-0804">Transcription</keyword>
<dbReference type="SMART" id="SM00336">
    <property type="entry name" value="BBOX"/>
    <property type="match status" value="2"/>
</dbReference>
<keyword evidence="3" id="KW-0677">Repeat</keyword>
<evidence type="ECO:0000256" key="7">
    <source>
        <dbReference type="ARBA" id="ARBA00023242"/>
    </source>
</evidence>
<dbReference type="GO" id="GO:0005634">
    <property type="term" value="C:nucleus"/>
    <property type="evidence" value="ECO:0007669"/>
    <property type="project" value="UniProtKB-SubCell"/>
</dbReference>
<proteinExistence type="predicted"/>
<feature type="compositionally biased region" description="Polar residues" evidence="9">
    <location>
        <begin position="149"/>
        <end position="165"/>
    </location>
</feature>
<sequence>MRIHCDACEKNLATVMCCADEAALCGDCDVRIHAANKLSDKHVRVSLLTAPEPAKCDICQEKRGFFFCLEDRALLCRDCDVSIHTVNTLSCNHKRFLVTGTRVALEELKDDSVETPVASEFCSSMPSPACSTMSSQSSHCSRASALSSPTSTLQGPRNFSSQTSNLKAAAPAAPAAAASVYRAPAVSSFNPSLCPPPAFSGNVHGVPEMKLNGQQQFAVPQLMSPPSMGQQAGVATQASNGMRKSSISEFLTDAVPGWRVDELLNFADCADGFNSTDFASSKVDGVTAVGGDYDWTADLSLFEEQMFAMHEVPQFPPPAPQLAAPPRCVRAPRHVRNRANRNQDVYDIPNNFNDGFIVPVIRNPSAPVSQSLPKRMKRDLYHMSNH</sequence>
<evidence type="ECO:0000313" key="11">
    <source>
        <dbReference type="EMBL" id="KAG0556702.1"/>
    </source>
</evidence>
<keyword evidence="8" id="KW-0863">Zinc-finger</keyword>
<evidence type="ECO:0000256" key="5">
    <source>
        <dbReference type="ARBA" id="ARBA00023015"/>
    </source>
</evidence>
<evidence type="ECO:0000259" key="10">
    <source>
        <dbReference type="PROSITE" id="PS50119"/>
    </source>
</evidence>
<dbReference type="CDD" id="cd19821">
    <property type="entry name" value="Bbox1_BBX-like"/>
    <property type="match status" value="2"/>
</dbReference>
<dbReference type="PROSITE" id="PS50119">
    <property type="entry name" value="ZF_BBOX"/>
    <property type="match status" value="2"/>
</dbReference>
<feature type="domain" description="B box-type" evidence="10">
    <location>
        <begin position="51"/>
        <end position="98"/>
    </location>
</feature>
<accession>A0A8T0GHS4</accession>
<dbReference type="GO" id="GO:0009640">
    <property type="term" value="P:photomorphogenesis"/>
    <property type="evidence" value="ECO:0007669"/>
    <property type="project" value="TreeGrafter"/>
</dbReference>
<keyword evidence="2" id="KW-0479">Metal-binding</keyword>
<evidence type="ECO:0000256" key="3">
    <source>
        <dbReference type="ARBA" id="ARBA00022737"/>
    </source>
</evidence>
<keyword evidence="12" id="KW-1185">Reference proteome</keyword>
<dbReference type="Pfam" id="PF00643">
    <property type="entry name" value="zf-B_box"/>
    <property type="match status" value="1"/>
</dbReference>
<dbReference type="Gene3D" id="3.30.160.60">
    <property type="entry name" value="Classic Zinc Finger"/>
    <property type="match status" value="1"/>
</dbReference>
<feature type="domain" description="B box-type" evidence="10">
    <location>
        <begin position="1"/>
        <end position="47"/>
    </location>
</feature>
<dbReference type="Proteomes" id="UP000822688">
    <property type="component" value="Chromosome 11"/>
</dbReference>
<dbReference type="InterPro" id="IPR051979">
    <property type="entry name" value="B-box_zinc_finger"/>
</dbReference>
<dbReference type="EMBL" id="CM026432">
    <property type="protein sequence ID" value="KAG0556702.1"/>
    <property type="molecule type" value="Genomic_DNA"/>
</dbReference>
<dbReference type="GO" id="GO:0008270">
    <property type="term" value="F:zinc ion binding"/>
    <property type="evidence" value="ECO:0007669"/>
    <property type="project" value="UniProtKB-KW"/>
</dbReference>
<evidence type="ECO:0000313" key="12">
    <source>
        <dbReference type="Proteomes" id="UP000822688"/>
    </source>
</evidence>
<keyword evidence="7" id="KW-0539">Nucleus</keyword>
<evidence type="ECO:0000256" key="6">
    <source>
        <dbReference type="ARBA" id="ARBA00023163"/>
    </source>
</evidence>
<keyword evidence="4" id="KW-0862">Zinc</keyword>
<keyword evidence="5" id="KW-0805">Transcription regulation</keyword>
<dbReference type="PANTHER" id="PTHR31832">
    <property type="entry name" value="B-BOX ZINC FINGER PROTEIN 22"/>
    <property type="match status" value="1"/>
</dbReference>
<reference evidence="11 12" key="1">
    <citation type="submission" date="2020-06" db="EMBL/GenBank/DDBJ databases">
        <title>WGS assembly of Ceratodon purpureus strain R40.</title>
        <authorList>
            <person name="Carey S.B."/>
            <person name="Jenkins J."/>
            <person name="Shu S."/>
            <person name="Lovell J.T."/>
            <person name="Sreedasyam A."/>
            <person name="Maumus F."/>
            <person name="Tiley G.P."/>
            <person name="Fernandez-Pozo N."/>
            <person name="Barry K."/>
            <person name="Chen C."/>
            <person name="Wang M."/>
            <person name="Lipzen A."/>
            <person name="Daum C."/>
            <person name="Saski C.A."/>
            <person name="Payton A.C."/>
            <person name="Mcbreen J.C."/>
            <person name="Conrad R.E."/>
            <person name="Kollar L.M."/>
            <person name="Olsson S."/>
            <person name="Huttunen S."/>
            <person name="Landis J.B."/>
            <person name="Wickett N.J."/>
            <person name="Johnson M.G."/>
            <person name="Rensing S.A."/>
            <person name="Grimwood J."/>
            <person name="Schmutz J."/>
            <person name="Mcdaniel S.F."/>
        </authorList>
    </citation>
    <scope>NUCLEOTIDE SEQUENCE [LARGE SCALE GENOMIC DNA]</scope>
    <source>
        <strain evidence="11 12">R40</strain>
    </source>
</reference>
<feature type="region of interest" description="Disordered" evidence="9">
    <location>
        <begin position="141"/>
        <end position="165"/>
    </location>
</feature>
<dbReference type="PANTHER" id="PTHR31832:SF63">
    <property type="entry name" value="B-BOX ZINC FINGER PROTEIN 23"/>
    <property type="match status" value="1"/>
</dbReference>
<evidence type="ECO:0000256" key="8">
    <source>
        <dbReference type="PROSITE-ProRule" id="PRU00024"/>
    </source>
</evidence>
<dbReference type="GO" id="GO:0006355">
    <property type="term" value="P:regulation of DNA-templated transcription"/>
    <property type="evidence" value="ECO:0007669"/>
    <property type="project" value="TreeGrafter"/>
</dbReference>
<dbReference type="InterPro" id="IPR000315">
    <property type="entry name" value="Znf_B-box"/>
</dbReference>
<gene>
    <name evidence="11" type="ORF">KC19_11G073000</name>
</gene>
<organism evidence="11 12">
    <name type="scientific">Ceratodon purpureus</name>
    <name type="common">Fire moss</name>
    <name type="synonym">Dicranum purpureum</name>
    <dbReference type="NCBI Taxonomy" id="3225"/>
    <lineage>
        <taxon>Eukaryota</taxon>
        <taxon>Viridiplantae</taxon>
        <taxon>Streptophyta</taxon>
        <taxon>Embryophyta</taxon>
        <taxon>Bryophyta</taxon>
        <taxon>Bryophytina</taxon>
        <taxon>Bryopsida</taxon>
        <taxon>Dicranidae</taxon>
        <taxon>Pseudoditrichales</taxon>
        <taxon>Ditrichaceae</taxon>
        <taxon>Ceratodon</taxon>
    </lineage>
</organism>
<dbReference type="InterPro" id="IPR049808">
    <property type="entry name" value="CONSTANS-like_Bbox1"/>
</dbReference>
<comment type="caution">
    <text evidence="11">The sequence shown here is derived from an EMBL/GenBank/DDBJ whole genome shotgun (WGS) entry which is preliminary data.</text>
</comment>
<evidence type="ECO:0000256" key="9">
    <source>
        <dbReference type="SAM" id="MobiDB-lite"/>
    </source>
</evidence>